<reference evidence="2 3" key="1">
    <citation type="submission" date="2024-04" db="EMBL/GenBank/DDBJ databases">
        <title>Novel genus in family Flammeovirgaceae.</title>
        <authorList>
            <person name="Nguyen T.H."/>
            <person name="Vuong T.Q."/>
            <person name="Le H."/>
            <person name="Kim S.-G."/>
        </authorList>
    </citation>
    <scope>NUCLEOTIDE SEQUENCE [LARGE SCALE GENOMIC DNA]</scope>
    <source>
        <strain evidence="2 3">JCM 23209</strain>
    </source>
</reference>
<gene>
    <name evidence="2" type="ORF">AAG747_23670</name>
</gene>
<sequence>MTTKRQLLKLCMIAWGITLSLSMSSCKDDDDTAPEDRASRVQLKPDATHGTILTDGNGVTLYVFSPDVTGESECTGGCLDRWPIYYAVDMKVGEGLDASDFATVTHSNGEKQTTYKGWPLYYYAPGGDGKKESAGMVTGEGVGNVWFVAKPDYSLMIAKGQLVGKDEKNYKSDYTEGEEQTVYFTDGMGRALYIFINDTKDKNNYTKEDFSNDATWPIFHVAVHTLPSILNQADFGEIDVFGKKQLTFKGWPLYYFGGDAQRGETKGVSVPVPGVWPVVNGDLAEAE</sequence>
<dbReference type="PROSITE" id="PS51257">
    <property type="entry name" value="PROKAR_LIPOPROTEIN"/>
    <property type="match status" value="1"/>
</dbReference>
<dbReference type="Proteomes" id="UP001403385">
    <property type="component" value="Unassembled WGS sequence"/>
</dbReference>
<organism evidence="2 3">
    <name type="scientific">Rapidithrix thailandica</name>
    <dbReference type="NCBI Taxonomy" id="413964"/>
    <lineage>
        <taxon>Bacteria</taxon>
        <taxon>Pseudomonadati</taxon>
        <taxon>Bacteroidota</taxon>
        <taxon>Cytophagia</taxon>
        <taxon>Cytophagales</taxon>
        <taxon>Flammeovirgaceae</taxon>
        <taxon>Rapidithrix</taxon>
    </lineage>
</organism>
<feature type="chain" id="PRO_5043443602" description="Lipoprotein" evidence="1">
    <location>
        <begin position="28"/>
        <end position="287"/>
    </location>
</feature>
<dbReference type="EMBL" id="JBDKWZ010000018">
    <property type="protein sequence ID" value="MEN7550940.1"/>
    <property type="molecule type" value="Genomic_DNA"/>
</dbReference>
<keyword evidence="3" id="KW-1185">Reference proteome</keyword>
<name>A0AAW9SGJ5_9BACT</name>
<protein>
    <recommendedName>
        <fullName evidence="4">Lipoprotein</fullName>
    </recommendedName>
</protein>
<accession>A0AAW9SGJ5</accession>
<keyword evidence="1" id="KW-0732">Signal</keyword>
<dbReference type="GO" id="GO:0043448">
    <property type="term" value="P:alkane catabolic process"/>
    <property type="evidence" value="ECO:0007669"/>
    <property type="project" value="TreeGrafter"/>
</dbReference>
<dbReference type="AlphaFoldDB" id="A0AAW9SGJ5"/>
<comment type="caution">
    <text evidence="2">The sequence shown here is derived from an EMBL/GenBank/DDBJ whole genome shotgun (WGS) entry which is preliminary data.</text>
</comment>
<evidence type="ECO:0000256" key="1">
    <source>
        <dbReference type="SAM" id="SignalP"/>
    </source>
</evidence>
<dbReference type="PANTHER" id="PTHR39335:SF1">
    <property type="entry name" value="BLL4220 PROTEIN"/>
    <property type="match status" value="1"/>
</dbReference>
<dbReference type="PANTHER" id="PTHR39335">
    <property type="entry name" value="BLL4220 PROTEIN"/>
    <property type="match status" value="1"/>
</dbReference>
<dbReference type="Pfam" id="PF03640">
    <property type="entry name" value="Lipoprotein_15"/>
    <property type="match status" value="3"/>
</dbReference>
<evidence type="ECO:0000313" key="2">
    <source>
        <dbReference type="EMBL" id="MEN7550940.1"/>
    </source>
</evidence>
<evidence type="ECO:0000313" key="3">
    <source>
        <dbReference type="Proteomes" id="UP001403385"/>
    </source>
</evidence>
<dbReference type="RefSeq" id="WP_346823722.1">
    <property type="nucleotide sequence ID" value="NZ_JBDKWZ010000018.1"/>
</dbReference>
<dbReference type="InterPro" id="IPR005297">
    <property type="entry name" value="Lipoprotein_repeat"/>
</dbReference>
<evidence type="ECO:0008006" key="4">
    <source>
        <dbReference type="Google" id="ProtNLM"/>
    </source>
</evidence>
<proteinExistence type="predicted"/>
<feature type="signal peptide" evidence="1">
    <location>
        <begin position="1"/>
        <end position="27"/>
    </location>
</feature>